<sequence length="442" mass="48550">MFWLVPRALVPMLLVGLGALVGAWVGRQWGWPVLGAVLGGMAGSAAWTLADTLRAGRLMSWLSGTMAEASPPLVGLWGEAGLRMERALRNRERETLREQERLTQFLEAIEASPNGVMLLDINDQILWTNRVAADQLGLHPQRDLRQRVTNLVRAPAFVSALHERGAQSVPVQIPGVGGRGLISVLLRPYGEGQRLMLTQDVTERERADAMRRDFVANVSHEIRTPLTVLAGFVETMVSLPLSDEERRRVLSLMGQQTQRMQALVGDLLTLARLEGSPKPAVESWWRLDRVGRQVESDARALSSGRHALSFDWGEDLEVAGNEGELLSAVANLVNNAVRYTPEHGQVSVSTQQREDGGLEIAVVDTGPGIAAEHVPRLTERFYRVDSSRSRDTGGTGLGLSIVKHVAQRHGGELRIHSVVGQGSQFIISLPAMRVRQREVHAH</sequence>
<evidence type="ECO:0000256" key="2">
    <source>
        <dbReference type="ARBA" id="ARBA00004236"/>
    </source>
</evidence>
<evidence type="ECO:0000259" key="15">
    <source>
        <dbReference type="PROSITE" id="PS50109"/>
    </source>
</evidence>
<keyword evidence="11" id="KW-0067">ATP-binding</keyword>
<evidence type="ECO:0000256" key="5">
    <source>
        <dbReference type="ARBA" id="ARBA00022475"/>
    </source>
</evidence>
<evidence type="ECO:0000256" key="9">
    <source>
        <dbReference type="ARBA" id="ARBA00022741"/>
    </source>
</evidence>
<dbReference type="RefSeq" id="WP_210807717.1">
    <property type="nucleotide sequence ID" value="NZ_JAGQDG010000002.1"/>
</dbReference>
<keyword evidence="6" id="KW-0597">Phosphoprotein</keyword>
<dbReference type="GO" id="GO:0016301">
    <property type="term" value="F:kinase activity"/>
    <property type="evidence" value="ECO:0007669"/>
    <property type="project" value="UniProtKB-KW"/>
</dbReference>
<dbReference type="InterPro" id="IPR036097">
    <property type="entry name" value="HisK_dim/P_sf"/>
</dbReference>
<dbReference type="EC" id="2.7.13.3" evidence="3"/>
<protein>
    <recommendedName>
        <fullName evidence="3">histidine kinase</fullName>
        <ecNumber evidence="3">2.7.13.3</ecNumber>
    </recommendedName>
</protein>
<feature type="domain" description="Histidine kinase" evidence="15">
    <location>
        <begin position="217"/>
        <end position="433"/>
    </location>
</feature>
<dbReference type="InterPro" id="IPR050351">
    <property type="entry name" value="BphY/WalK/GraS-like"/>
</dbReference>
<dbReference type="Gene3D" id="3.30.450.20">
    <property type="entry name" value="PAS domain"/>
    <property type="match status" value="1"/>
</dbReference>
<evidence type="ECO:0000256" key="3">
    <source>
        <dbReference type="ARBA" id="ARBA00012438"/>
    </source>
</evidence>
<dbReference type="PANTHER" id="PTHR45453">
    <property type="entry name" value="PHOSPHATE REGULON SENSOR PROTEIN PHOR"/>
    <property type="match status" value="1"/>
</dbReference>
<keyword evidence="5" id="KW-1003">Cell membrane</keyword>
<dbReference type="PROSITE" id="PS50109">
    <property type="entry name" value="HIS_KIN"/>
    <property type="match status" value="1"/>
</dbReference>
<dbReference type="InterPro" id="IPR004358">
    <property type="entry name" value="Sig_transdc_His_kin-like_C"/>
</dbReference>
<evidence type="ECO:0000256" key="10">
    <source>
        <dbReference type="ARBA" id="ARBA00022777"/>
    </source>
</evidence>
<evidence type="ECO:0000256" key="7">
    <source>
        <dbReference type="ARBA" id="ARBA00022679"/>
    </source>
</evidence>
<evidence type="ECO:0000256" key="11">
    <source>
        <dbReference type="ARBA" id="ARBA00022840"/>
    </source>
</evidence>
<evidence type="ECO:0000313" key="17">
    <source>
        <dbReference type="Proteomes" id="UP000672097"/>
    </source>
</evidence>
<name>A0ABS5DVK7_9BURK</name>
<evidence type="ECO:0000313" key="16">
    <source>
        <dbReference type="EMBL" id="MBQ0935129.1"/>
    </source>
</evidence>
<keyword evidence="14" id="KW-0472">Membrane</keyword>
<keyword evidence="8 14" id="KW-0812">Transmembrane</keyword>
<evidence type="ECO:0000256" key="14">
    <source>
        <dbReference type="SAM" id="Phobius"/>
    </source>
</evidence>
<reference evidence="16 17" key="1">
    <citation type="submission" date="2021-04" db="EMBL/GenBank/DDBJ databases">
        <title>The genome sequence of type strain Ideonella paludis KCTC 32238.</title>
        <authorList>
            <person name="Liu Y."/>
        </authorList>
    </citation>
    <scope>NUCLEOTIDE SEQUENCE [LARGE SCALE GENOMIC DNA]</scope>
    <source>
        <strain evidence="16 17">KCTC 32238</strain>
    </source>
</reference>
<dbReference type="InterPro" id="IPR003661">
    <property type="entry name" value="HisK_dim/P_dom"/>
</dbReference>
<dbReference type="Gene3D" id="3.30.565.10">
    <property type="entry name" value="Histidine kinase-like ATPase, C-terminal domain"/>
    <property type="match status" value="1"/>
</dbReference>
<keyword evidence="9" id="KW-0547">Nucleotide-binding</keyword>
<keyword evidence="4" id="KW-0813">Transport</keyword>
<dbReference type="Proteomes" id="UP000672097">
    <property type="component" value="Unassembled WGS sequence"/>
</dbReference>
<evidence type="ECO:0000256" key="13">
    <source>
        <dbReference type="ARBA" id="ARBA00023012"/>
    </source>
</evidence>
<proteinExistence type="predicted"/>
<comment type="subcellular location">
    <subcellularLocation>
        <location evidence="2">Cell membrane</location>
    </subcellularLocation>
</comment>
<organism evidence="16 17">
    <name type="scientific">Ideonella paludis</name>
    <dbReference type="NCBI Taxonomy" id="1233411"/>
    <lineage>
        <taxon>Bacteria</taxon>
        <taxon>Pseudomonadati</taxon>
        <taxon>Pseudomonadota</taxon>
        <taxon>Betaproteobacteria</taxon>
        <taxon>Burkholderiales</taxon>
        <taxon>Sphaerotilaceae</taxon>
        <taxon>Ideonella</taxon>
    </lineage>
</organism>
<dbReference type="Pfam" id="PF02518">
    <property type="entry name" value="HATPase_c"/>
    <property type="match status" value="1"/>
</dbReference>
<feature type="transmembrane region" description="Helical" evidence="14">
    <location>
        <begin position="33"/>
        <end position="50"/>
    </location>
</feature>
<gene>
    <name evidence="16" type="primary">phoR</name>
    <name evidence="16" type="ORF">KAK11_07315</name>
</gene>
<keyword evidence="12 14" id="KW-1133">Transmembrane helix</keyword>
<dbReference type="InterPro" id="IPR036890">
    <property type="entry name" value="HATPase_C_sf"/>
</dbReference>
<dbReference type="InterPro" id="IPR003594">
    <property type="entry name" value="HATPase_dom"/>
</dbReference>
<dbReference type="SUPFAM" id="SSF47384">
    <property type="entry name" value="Homodimeric domain of signal transducing histidine kinase"/>
    <property type="match status" value="1"/>
</dbReference>
<dbReference type="SUPFAM" id="SSF55874">
    <property type="entry name" value="ATPase domain of HSP90 chaperone/DNA topoisomerase II/histidine kinase"/>
    <property type="match status" value="1"/>
</dbReference>
<dbReference type="InterPro" id="IPR035965">
    <property type="entry name" value="PAS-like_dom_sf"/>
</dbReference>
<evidence type="ECO:0000256" key="4">
    <source>
        <dbReference type="ARBA" id="ARBA00022448"/>
    </source>
</evidence>
<evidence type="ECO:0000256" key="1">
    <source>
        <dbReference type="ARBA" id="ARBA00000085"/>
    </source>
</evidence>
<evidence type="ECO:0000256" key="12">
    <source>
        <dbReference type="ARBA" id="ARBA00022989"/>
    </source>
</evidence>
<keyword evidence="17" id="KW-1185">Reference proteome</keyword>
<keyword evidence="13" id="KW-0902">Two-component regulatory system</keyword>
<dbReference type="Pfam" id="PF00512">
    <property type="entry name" value="HisKA"/>
    <property type="match status" value="1"/>
</dbReference>
<dbReference type="Gene3D" id="1.10.287.130">
    <property type="match status" value="1"/>
</dbReference>
<dbReference type="PRINTS" id="PR00344">
    <property type="entry name" value="BCTRLSENSOR"/>
</dbReference>
<comment type="catalytic activity">
    <reaction evidence="1">
        <text>ATP + protein L-histidine = ADP + protein N-phospho-L-histidine.</text>
        <dbReference type="EC" id="2.7.13.3"/>
    </reaction>
</comment>
<dbReference type="CDD" id="cd00082">
    <property type="entry name" value="HisKA"/>
    <property type="match status" value="1"/>
</dbReference>
<accession>A0ABS5DVK7</accession>
<dbReference type="EMBL" id="JAGQDG010000002">
    <property type="protein sequence ID" value="MBQ0935129.1"/>
    <property type="molecule type" value="Genomic_DNA"/>
</dbReference>
<dbReference type="InterPro" id="IPR014310">
    <property type="entry name" value="Sig_transdc_His_kinase_PhoR"/>
</dbReference>
<evidence type="ECO:0000256" key="8">
    <source>
        <dbReference type="ARBA" id="ARBA00022692"/>
    </source>
</evidence>
<evidence type="ECO:0000256" key="6">
    <source>
        <dbReference type="ARBA" id="ARBA00022553"/>
    </source>
</evidence>
<comment type="caution">
    <text evidence="16">The sequence shown here is derived from an EMBL/GenBank/DDBJ whole genome shotgun (WGS) entry which is preliminary data.</text>
</comment>
<dbReference type="InterPro" id="IPR005467">
    <property type="entry name" value="His_kinase_dom"/>
</dbReference>
<keyword evidence="10 16" id="KW-0418">Kinase</keyword>
<dbReference type="SMART" id="SM00388">
    <property type="entry name" value="HisKA"/>
    <property type="match status" value="1"/>
</dbReference>
<keyword evidence="7" id="KW-0808">Transferase</keyword>
<dbReference type="PANTHER" id="PTHR45453:SF1">
    <property type="entry name" value="PHOSPHATE REGULON SENSOR PROTEIN PHOR"/>
    <property type="match status" value="1"/>
</dbReference>
<dbReference type="SMART" id="SM00387">
    <property type="entry name" value="HATPase_c"/>
    <property type="match status" value="1"/>
</dbReference>
<dbReference type="NCBIfam" id="TIGR02966">
    <property type="entry name" value="phoR_proteo"/>
    <property type="match status" value="1"/>
</dbReference>
<dbReference type="SUPFAM" id="SSF55785">
    <property type="entry name" value="PYP-like sensor domain (PAS domain)"/>
    <property type="match status" value="1"/>
</dbReference>